<dbReference type="Pfam" id="PF04940">
    <property type="entry name" value="BLUF"/>
    <property type="match status" value="1"/>
</dbReference>
<dbReference type="InterPro" id="IPR007024">
    <property type="entry name" value="BLUF_domain"/>
</dbReference>
<organism evidence="2 3">
    <name type="scientific">Hymenobacter tibetensis</name>
    <dbReference type="NCBI Taxonomy" id="497967"/>
    <lineage>
        <taxon>Bacteria</taxon>
        <taxon>Pseudomonadati</taxon>
        <taxon>Bacteroidota</taxon>
        <taxon>Cytophagia</taxon>
        <taxon>Cytophagales</taxon>
        <taxon>Hymenobacteraceae</taxon>
        <taxon>Hymenobacter</taxon>
    </lineage>
</organism>
<proteinExistence type="predicted"/>
<dbReference type="SUPFAM" id="SSF54975">
    <property type="entry name" value="Acylphosphatase/BLUF domain-like"/>
    <property type="match status" value="1"/>
</dbReference>
<dbReference type="RefSeq" id="WP_243803118.1">
    <property type="nucleotide sequence ID" value="NZ_CP094670.1"/>
</dbReference>
<evidence type="ECO:0000313" key="3">
    <source>
        <dbReference type="Proteomes" id="UP000831113"/>
    </source>
</evidence>
<feature type="domain" description="BLUF" evidence="1">
    <location>
        <begin position="40"/>
        <end position="132"/>
    </location>
</feature>
<evidence type="ECO:0000259" key="1">
    <source>
        <dbReference type="PROSITE" id="PS50925"/>
    </source>
</evidence>
<dbReference type="EMBL" id="CP094670">
    <property type="protein sequence ID" value="UOG77365.1"/>
    <property type="molecule type" value="Genomic_DNA"/>
</dbReference>
<dbReference type="Gene3D" id="3.30.70.100">
    <property type="match status" value="1"/>
</dbReference>
<sequence>MDPLLSYSTLNEGASLTSEELTQLNTHSLPDLSVAPESDLYQVFYQSQAAPFLPTLQQLRAILDWSRPYNAAHQITGLLLCTEGQFLQLLEGPKAEVCALFASIKNDRRHRRVRLVRERAITCRHFPQWHMGVGYVSAAELAKVVAGVQAPAPKRNLRFKSPHVQGLWQAVRS</sequence>
<dbReference type="PROSITE" id="PS50925">
    <property type="entry name" value="BLUF"/>
    <property type="match status" value="1"/>
</dbReference>
<reference evidence="2 3" key="1">
    <citation type="submission" date="2022-03" db="EMBL/GenBank/DDBJ databases">
        <title>Hymenobactersp. isolated from the air.</title>
        <authorList>
            <person name="Won M."/>
            <person name="Kwon S.-W."/>
        </authorList>
    </citation>
    <scope>NUCLEOTIDE SEQUENCE [LARGE SCALE GENOMIC DNA]</scope>
    <source>
        <strain evidence="2 3">KACC 21982</strain>
        <plasmid evidence="2 3">unnamed1</plasmid>
    </source>
</reference>
<evidence type="ECO:0000313" key="2">
    <source>
        <dbReference type="EMBL" id="UOG77365.1"/>
    </source>
</evidence>
<name>A0ABY4D4C3_9BACT</name>
<dbReference type="Proteomes" id="UP000831113">
    <property type="component" value="Plasmid unnamed1"/>
</dbReference>
<keyword evidence="2" id="KW-0614">Plasmid</keyword>
<accession>A0ABY4D4C3</accession>
<protein>
    <submittedName>
        <fullName evidence="2">BLUF domain-containing protein</fullName>
    </submittedName>
</protein>
<dbReference type="SMART" id="SM01034">
    <property type="entry name" value="BLUF"/>
    <property type="match status" value="1"/>
</dbReference>
<keyword evidence="3" id="KW-1185">Reference proteome</keyword>
<gene>
    <name evidence="2" type="ORF">MTX78_23340</name>
</gene>
<dbReference type="InterPro" id="IPR036046">
    <property type="entry name" value="Acylphosphatase-like_dom_sf"/>
</dbReference>
<geneLocation type="plasmid" evidence="2 3">
    <name>unnamed1</name>
</geneLocation>